<dbReference type="Pfam" id="PF00440">
    <property type="entry name" value="TetR_N"/>
    <property type="match status" value="1"/>
</dbReference>
<protein>
    <submittedName>
        <fullName evidence="7">Tetracycline repressor protein class D</fullName>
    </submittedName>
</protein>
<dbReference type="Gene3D" id="1.10.357.10">
    <property type="entry name" value="Tetracycline Repressor, domain 2"/>
    <property type="match status" value="1"/>
</dbReference>
<dbReference type="PROSITE" id="PS50977">
    <property type="entry name" value="HTH_TETR_2"/>
    <property type="match status" value="1"/>
</dbReference>
<feature type="domain" description="HTH tetR-type" evidence="6">
    <location>
        <begin position="2"/>
        <end position="62"/>
    </location>
</feature>
<accession>A0ABX8EF63</accession>
<dbReference type="Proteomes" id="UP000679307">
    <property type="component" value="Chromosome"/>
</dbReference>
<dbReference type="RefSeq" id="WP_214058459.1">
    <property type="nucleotide sequence ID" value="NZ_BAAAHS010000066.1"/>
</dbReference>
<organism evidence="7 8">
    <name type="scientific">Nocardioides aquaticus</name>
    <dbReference type="NCBI Taxonomy" id="160826"/>
    <lineage>
        <taxon>Bacteria</taxon>
        <taxon>Bacillati</taxon>
        <taxon>Actinomycetota</taxon>
        <taxon>Actinomycetes</taxon>
        <taxon>Propionibacteriales</taxon>
        <taxon>Nocardioidaceae</taxon>
        <taxon>Nocardioides</taxon>
    </lineage>
</organism>
<dbReference type="PANTHER" id="PTHR30055:SF151">
    <property type="entry name" value="TRANSCRIPTIONAL REGULATORY PROTEIN"/>
    <property type="match status" value="1"/>
</dbReference>
<dbReference type="InterPro" id="IPR003012">
    <property type="entry name" value="Tet_transcr_reg_TetR"/>
</dbReference>
<dbReference type="InterPro" id="IPR036271">
    <property type="entry name" value="Tet_transcr_reg_TetR-rel_C_sf"/>
</dbReference>
<dbReference type="InterPro" id="IPR001647">
    <property type="entry name" value="HTH_TetR"/>
</dbReference>
<keyword evidence="4" id="KW-0804">Transcription</keyword>
<dbReference type="SUPFAM" id="SSF48498">
    <property type="entry name" value="Tetracyclin repressor-like, C-terminal domain"/>
    <property type="match status" value="1"/>
</dbReference>
<dbReference type="SUPFAM" id="SSF46689">
    <property type="entry name" value="Homeodomain-like"/>
    <property type="match status" value="1"/>
</dbReference>
<sequence>MAHHREDVVRTALAVLDTHGLADLTMRRLAAELDVRPSALYHHVPSKQVLLAAVADEVLRRGPRPDVVGPAGAWPARLVDVAGCLREALLAYRDAAELVSTVVAFGLGADRPYADLVAVLDDAGLPDGLTPTAARTLLHFVLGHTLDEQTHLQAGAAGAIADAPRPGSDFAVGLGLVVDGIALRASVGRPGTPVRVEVDDRP</sequence>
<evidence type="ECO:0000256" key="2">
    <source>
        <dbReference type="ARBA" id="ARBA00023015"/>
    </source>
</evidence>
<dbReference type="InterPro" id="IPR050109">
    <property type="entry name" value="HTH-type_TetR-like_transc_reg"/>
</dbReference>
<keyword evidence="1" id="KW-0678">Repressor</keyword>
<gene>
    <name evidence="7" type="primary">tetR_2</name>
    <name evidence="7" type="ORF">ENKNEFLB_01319</name>
</gene>
<evidence type="ECO:0000313" key="7">
    <source>
        <dbReference type="EMBL" id="QVT78941.1"/>
    </source>
</evidence>
<dbReference type="PRINTS" id="PR00400">
    <property type="entry name" value="TETREPRESSOR"/>
</dbReference>
<keyword evidence="2" id="KW-0805">Transcription regulation</keyword>
<dbReference type="Pfam" id="PF02909">
    <property type="entry name" value="TetR_C_1"/>
    <property type="match status" value="1"/>
</dbReference>
<evidence type="ECO:0000259" key="6">
    <source>
        <dbReference type="PROSITE" id="PS50977"/>
    </source>
</evidence>
<proteinExistence type="predicted"/>
<dbReference type="PANTHER" id="PTHR30055">
    <property type="entry name" value="HTH-TYPE TRANSCRIPTIONAL REGULATOR RUTR"/>
    <property type="match status" value="1"/>
</dbReference>
<evidence type="ECO:0000256" key="3">
    <source>
        <dbReference type="ARBA" id="ARBA00023125"/>
    </source>
</evidence>
<reference evidence="7 8" key="1">
    <citation type="submission" date="2021-05" db="EMBL/GenBank/DDBJ databases">
        <title>Complete genome of Nocardioides aquaticus KCTC 9944T isolated from meromictic and hypersaline Ekho Lake, Antarctica.</title>
        <authorList>
            <person name="Hwang K."/>
            <person name="Kim K.M."/>
            <person name="Choe H."/>
        </authorList>
    </citation>
    <scope>NUCLEOTIDE SEQUENCE [LARGE SCALE GENOMIC DNA]</scope>
    <source>
        <strain evidence="7 8">KCTC 9944</strain>
    </source>
</reference>
<evidence type="ECO:0000256" key="4">
    <source>
        <dbReference type="ARBA" id="ARBA00023163"/>
    </source>
</evidence>
<feature type="DNA-binding region" description="H-T-H motif" evidence="5">
    <location>
        <begin position="25"/>
        <end position="44"/>
    </location>
</feature>
<keyword evidence="8" id="KW-1185">Reference proteome</keyword>
<dbReference type="InterPro" id="IPR009057">
    <property type="entry name" value="Homeodomain-like_sf"/>
</dbReference>
<name>A0ABX8EF63_9ACTN</name>
<dbReference type="EMBL" id="CP075371">
    <property type="protein sequence ID" value="QVT78941.1"/>
    <property type="molecule type" value="Genomic_DNA"/>
</dbReference>
<evidence type="ECO:0000313" key="8">
    <source>
        <dbReference type="Proteomes" id="UP000679307"/>
    </source>
</evidence>
<dbReference type="InterPro" id="IPR004111">
    <property type="entry name" value="Repressor_TetR_C"/>
</dbReference>
<keyword evidence="3 5" id="KW-0238">DNA-binding</keyword>
<dbReference type="Gene3D" id="1.10.10.60">
    <property type="entry name" value="Homeodomain-like"/>
    <property type="match status" value="1"/>
</dbReference>
<evidence type="ECO:0000256" key="1">
    <source>
        <dbReference type="ARBA" id="ARBA00022491"/>
    </source>
</evidence>
<evidence type="ECO:0000256" key="5">
    <source>
        <dbReference type="PROSITE-ProRule" id="PRU00335"/>
    </source>
</evidence>